<organism evidence="2 3">
    <name type="scientific">Nocardioides flavescens</name>
    <dbReference type="NCBI Taxonomy" id="2691959"/>
    <lineage>
        <taxon>Bacteria</taxon>
        <taxon>Bacillati</taxon>
        <taxon>Actinomycetota</taxon>
        <taxon>Actinomycetes</taxon>
        <taxon>Propionibacteriales</taxon>
        <taxon>Nocardioidaceae</taxon>
        <taxon>Nocardioides</taxon>
    </lineage>
</organism>
<evidence type="ECO:0000313" key="2">
    <source>
        <dbReference type="EMBL" id="MXG88654.1"/>
    </source>
</evidence>
<accession>A0A6L7F152</accession>
<evidence type="ECO:0000256" key="1">
    <source>
        <dbReference type="SAM" id="Phobius"/>
    </source>
</evidence>
<dbReference type="Proteomes" id="UP000473325">
    <property type="component" value="Unassembled WGS sequence"/>
</dbReference>
<feature type="transmembrane region" description="Helical" evidence="1">
    <location>
        <begin position="154"/>
        <end position="181"/>
    </location>
</feature>
<keyword evidence="1" id="KW-0812">Transmembrane</keyword>
<keyword evidence="1" id="KW-0472">Membrane</keyword>
<dbReference type="RefSeq" id="WP_160875302.1">
    <property type="nucleotide sequence ID" value="NZ_WUEK01000002.1"/>
</dbReference>
<keyword evidence="3" id="KW-1185">Reference proteome</keyword>
<keyword evidence="1" id="KW-1133">Transmembrane helix</keyword>
<protein>
    <submittedName>
        <fullName evidence="2">Uncharacterized protein</fullName>
    </submittedName>
</protein>
<feature type="transmembrane region" description="Helical" evidence="1">
    <location>
        <begin position="78"/>
        <end position="96"/>
    </location>
</feature>
<sequence>MDLPWLPLLFAAWSLVVSAKWSGSTGHQRLREVPEDRAALLQDSWSSRWLPLGLGGLGVLWVGRGLFDLVADGPSTGVATRLGCGALLLIALAVHLRVRPGVLAVLDERDLPPVEVEVSRRRTRRVRQFGATALAAYVLMTVLLLGSGDAVKPVVGALAVVCGVVMLGALIGLAWLGVWRFGDEETVVRRR</sequence>
<reference evidence="2 3" key="1">
    <citation type="submission" date="2019-12" db="EMBL/GenBank/DDBJ databases">
        <authorList>
            <person name="Kun Z."/>
        </authorList>
    </citation>
    <scope>NUCLEOTIDE SEQUENCE [LARGE SCALE GENOMIC DNA]</scope>
    <source>
        <strain evidence="2 3">YIM 123512</strain>
    </source>
</reference>
<proteinExistence type="predicted"/>
<dbReference type="AlphaFoldDB" id="A0A6L7F152"/>
<feature type="transmembrane region" description="Helical" evidence="1">
    <location>
        <begin position="129"/>
        <end position="148"/>
    </location>
</feature>
<dbReference type="EMBL" id="WUEK01000002">
    <property type="protein sequence ID" value="MXG88654.1"/>
    <property type="molecule type" value="Genomic_DNA"/>
</dbReference>
<gene>
    <name evidence="2" type="ORF">GRQ65_03725</name>
</gene>
<name>A0A6L7F152_9ACTN</name>
<comment type="caution">
    <text evidence="2">The sequence shown here is derived from an EMBL/GenBank/DDBJ whole genome shotgun (WGS) entry which is preliminary data.</text>
</comment>
<evidence type="ECO:0000313" key="3">
    <source>
        <dbReference type="Proteomes" id="UP000473325"/>
    </source>
</evidence>